<comment type="caution">
    <text evidence="2">The sequence shown here is derived from an EMBL/GenBank/DDBJ whole genome shotgun (WGS) entry which is preliminary data.</text>
</comment>
<reference evidence="2" key="1">
    <citation type="journal article" date="2020" name="mSystems">
        <title>Genome- and Community-Level Interaction Insights into Carbon Utilization and Element Cycling Functions of Hydrothermarchaeota in Hydrothermal Sediment.</title>
        <authorList>
            <person name="Zhou Z."/>
            <person name="Liu Y."/>
            <person name="Xu W."/>
            <person name="Pan J."/>
            <person name="Luo Z.H."/>
            <person name="Li M."/>
        </authorList>
    </citation>
    <scope>NUCLEOTIDE SEQUENCE [LARGE SCALE GENOMIC DNA]</scope>
    <source>
        <strain evidence="2">SpSt-349</strain>
    </source>
</reference>
<feature type="transmembrane region" description="Helical" evidence="1">
    <location>
        <begin position="18"/>
        <end position="38"/>
    </location>
</feature>
<accession>A0A831XLG6</accession>
<sequence>MADTGYVQNQLDYVVDDYIGLVGSPVAFLSGATGALYFSRSPRRPGRSIRFIQPRLETAGAERIVPDYLVNDSLVDLEWSNMSRFDLDRLLVWWRDTARGMAVAFTYVDLSGVHASVRFSTPKLPEYRERAHDSYEVKLQLRVQ</sequence>
<organism evidence="2">
    <name type="scientific">Geobacter metallireducens</name>
    <dbReference type="NCBI Taxonomy" id="28232"/>
    <lineage>
        <taxon>Bacteria</taxon>
        <taxon>Pseudomonadati</taxon>
        <taxon>Thermodesulfobacteriota</taxon>
        <taxon>Desulfuromonadia</taxon>
        <taxon>Geobacterales</taxon>
        <taxon>Geobacteraceae</taxon>
        <taxon>Geobacter</taxon>
    </lineage>
</organism>
<protein>
    <submittedName>
        <fullName evidence="2">Uncharacterized protein</fullName>
    </submittedName>
</protein>
<dbReference type="AlphaFoldDB" id="A0A831XLG6"/>
<proteinExistence type="predicted"/>
<gene>
    <name evidence="2" type="ORF">ENQ87_04690</name>
</gene>
<name>A0A831XLG6_GEOME</name>
<evidence type="ECO:0000256" key="1">
    <source>
        <dbReference type="SAM" id="Phobius"/>
    </source>
</evidence>
<dbReference type="EMBL" id="DSOV01000016">
    <property type="protein sequence ID" value="HEN41666.1"/>
    <property type="molecule type" value="Genomic_DNA"/>
</dbReference>
<keyword evidence="1" id="KW-1133">Transmembrane helix</keyword>
<evidence type="ECO:0000313" key="2">
    <source>
        <dbReference type="EMBL" id="HEN41666.1"/>
    </source>
</evidence>
<keyword evidence="1" id="KW-0812">Transmembrane</keyword>
<keyword evidence="1" id="KW-0472">Membrane</keyword>